<evidence type="ECO:0000313" key="1">
    <source>
        <dbReference type="EMBL" id="KOG42607.1"/>
    </source>
</evidence>
<reference evidence="2" key="1">
    <citation type="submission" date="2015-07" db="EMBL/GenBank/DDBJ databases">
        <authorList>
            <person name="Ju K.-S."/>
            <person name="Doroghazi J.R."/>
            <person name="Metcalf W.W."/>
        </authorList>
    </citation>
    <scope>NUCLEOTIDE SEQUENCE [LARGE SCALE GENOMIC DNA]</scope>
    <source>
        <strain evidence="2">NRRL 2290</strain>
    </source>
</reference>
<dbReference type="AlphaFoldDB" id="A0A0L8LWQ0"/>
<evidence type="ECO:0000313" key="2">
    <source>
        <dbReference type="Proteomes" id="UP000037251"/>
    </source>
</evidence>
<organism evidence="1 2">
    <name type="scientific">Streptomyces resistomycificus</name>
    <dbReference type="NCBI Taxonomy" id="67356"/>
    <lineage>
        <taxon>Bacteria</taxon>
        <taxon>Bacillati</taxon>
        <taxon>Actinomycetota</taxon>
        <taxon>Actinomycetes</taxon>
        <taxon>Kitasatosporales</taxon>
        <taxon>Streptomycetaceae</taxon>
        <taxon>Streptomyces</taxon>
        <taxon>Streptomyces aurantiacus group</taxon>
    </lineage>
</organism>
<protein>
    <submittedName>
        <fullName evidence="1">Uncharacterized protein</fullName>
    </submittedName>
</protein>
<keyword evidence="2" id="KW-1185">Reference proteome</keyword>
<dbReference type="RefSeq" id="WP_053190403.1">
    <property type="nucleotide sequence ID" value="NZ_KQ949000.1"/>
</dbReference>
<accession>A0A0L8LWQ0</accession>
<gene>
    <name evidence="1" type="ORF">ADK37_05755</name>
</gene>
<dbReference type="STRING" id="67356.AQJ84_32855"/>
<proteinExistence type="predicted"/>
<name>A0A0L8LWQ0_9ACTN</name>
<sequence>MAGRHFAASAGSRPAAVAGGDVVTSAGSHPAVAGRHFAASAGSRPALTAVRLPPGAGPARGPACLRVPAVDCPQGRSPGGLFRSPEFFSQAGAVAAGLAAAAGSVRFGPAAPVLTGGAAATVTILASALPSPKFRTRWSR</sequence>
<dbReference type="PATRIC" id="fig|67356.5.peg.1262"/>
<dbReference type="EMBL" id="LGUS01000024">
    <property type="protein sequence ID" value="KOG42607.1"/>
    <property type="molecule type" value="Genomic_DNA"/>
</dbReference>
<comment type="caution">
    <text evidence="1">The sequence shown here is derived from an EMBL/GenBank/DDBJ whole genome shotgun (WGS) entry which is preliminary data.</text>
</comment>
<dbReference type="Proteomes" id="UP000037251">
    <property type="component" value="Unassembled WGS sequence"/>
</dbReference>